<sequence length="54" mass="6258">MANTTYNLGRVGMNVRGEYSPTIAYQPMDIWKSRPNGATSIRWWTVKPMARARR</sequence>
<protein>
    <submittedName>
        <fullName evidence="1">Uncharacterized protein</fullName>
    </submittedName>
</protein>
<accession>A0A9D0ZQL6</accession>
<evidence type="ECO:0000313" key="1">
    <source>
        <dbReference type="EMBL" id="HIQ83806.1"/>
    </source>
</evidence>
<comment type="caution">
    <text evidence="1">The sequence shown here is derived from an EMBL/GenBank/DDBJ whole genome shotgun (WGS) entry which is preliminary data.</text>
</comment>
<dbReference type="AlphaFoldDB" id="A0A9D0ZQL6"/>
<reference evidence="1" key="1">
    <citation type="submission" date="2020-10" db="EMBL/GenBank/DDBJ databases">
        <authorList>
            <person name="Gilroy R."/>
        </authorList>
    </citation>
    <scope>NUCLEOTIDE SEQUENCE</scope>
    <source>
        <strain evidence="1">ChiSjej6B24-2974</strain>
    </source>
</reference>
<reference evidence="1" key="2">
    <citation type="journal article" date="2021" name="PeerJ">
        <title>Extensive microbial diversity within the chicken gut microbiome revealed by metagenomics and culture.</title>
        <authorList>
            <person name="Gilroy R."/>
            <person name="Ravi A."/>
            <person name="Getino M."/>
            <person name="Pursley I."/>
            <person name="Horton D.L."/>
            <person name="Alikhan N.F."/>
            <person name="Baker D."/>
            <person name="Gharbi K."/>
            <person name="Hall N."/>
            <person name="Watson M."/>
            <person name="Adriaenssens E.M."/>
            <person name="Foster-Nyarko E."/>
            <person name="Jarju S."/>
            <person name="Secka A."/>
            <person name="Antonio M."/>
            <person name="Oren A."/>
            <person name="Chaudhuri R.R."/>
            <person name="La Ragione R."/>
            <person name="Hildebrand F."/>
            <person name="Pallen M.J."/>
        </authorList>
    </citation>
    <scope>NUCLEOTIDE SEQUENCE</scope>
    <source>
        <strain evidence="1">ChiSjej6B24-2974</strain>
    </source>
</reference>
<organism evidence="1 2">
    <name type="scientific">Candidatus Pullichristensenella stercorigallinarum</name>
    <dbReference type="NCBI Taxonomy" id="2840909"/>
    <lineage>
        <taxon>Bacteria</taxon>
        <taxon>Bacillati</taxon>
        <taxon>Bacillota</taxon>
        <taxon>Clostridia</taxon>
        <taxon>Candidatus Pullichristensenella</taxon>
    </lineage>
</organism>
<proteinExistence type="predicted"/>
<dbReference type="Proteomes" id="UP000824260">
    <property type="component" value="Unassembled WGS sequence"/>
</dbReference>
<evidence type="ECO:0000313" key="2">
    <source>
        <dbReference type="Proteomes" id="UP000824260"/>
    </source>
</evidence>
<gene>
    <name evidence="1" type="ORF">IAA52_11985</name>
</gene>
<name>A0A9D0ZQL6_9FIRM</name>
<dbReference type="EMBL" id="DVFZ01000108">
    <property type="protein sequence ID" value="HIQ83806.1"/>
    <property type="molecule type" value="Genomic_DNA"/>
</dbReference>